<dbReference type="OMA" id="SHVDEWR"/>
<proteinExistence type="inferred from homology"/>
<sequence length="256" mass="28564">MVLNKTILVTGASRGIGRAIVEELLESYKYIFVVAVVRSRSSLATLQEKFESRIAIVEGDLKDEKTNVRSVNVAIERFGRLDSLILNAAAIEPVGKIADIDVNSWKALFDVNYFSLLYILKSAIPYLRSFCGRVIFISSGASIKPYKSMGAYSGSKAAMNHLSSVLAAEESSITSISFRPGVVDTQMQTSLRENYSSNLDKDMHTRFMDLYQTGQLIPPEKIARIIVNLALNAKKELSGRFISYDDKELMEYEIHN</sequence>
<dbReference type="PRINTS" id="PR00081">
    <property type="entry name" value="GDHRDH"/>
</dbReference>
<evidence type="ECO:0000256" key="2">
    <source>
        <dbReference type="ARBA" id="ARBA00022857"/>
    </source>
</evidence>
<dbReference type="PROSITE" id="PS00061">
    <property type="entry name" value="ADH_SHORT"/>
    <property type="match status" value="1"/>
</dbReference>
<evidence type="ECO:0008006" key="6">
    <source>
        <dbReference type="Google" id="ProtNLM"/>
    </source>
</evidence>
<keyword evidence="5" id="KW-1185">Reference proteome</keyword>
<dbReference type="GeneID" id="19895706"/>
<dbReference type="VEuPathDB" id="FungiDB:PNEG_02012"/>
<evidence type="ECO:0000256" key="1">
    <source>
        <dbReference type="ARBA" id="ARBA00006484"/>
    </source>
</evidence>
<name>M7NRV7_PNEMU</name>
<dbReference type="InterPro" id="IPR020904">
    <property type="entry name" value="Sc_DH/Rdtase_CS"/>
</dbReference>
<organism evidence="4 5">
    <name type="scientific">Pneumocystis murina (strain B123)</name>
    <name type="common">Mouse pneumocystis pneumonia agent</name>
    <name type="synonym">Pneumocystis carinii f. sp. muris</name>
    <dbReference type="NCBI Taxonomy" id="1069680"/>
    <lineage>
        <taxon>Eukaryota</taxon>
        <taxon>Fungi</taxon>
        <taxon>Dikarya</taxon>
        <taxon>Ascomycota</taxon>
        <taxon>Taphrinomycotina</taxon>
        <taxon>Pneumocystomycetes</taxon>
        <taxon>Pneumocystaceae</taxon>
        <taxon>Pneumocystis</taxon>
    </lineage>
</organism>
<keyword evidence="2" id="KW-0521">NADP</keyword>
<reference evidence="5" key="1">
    <citation type="journal article" date="2016" name="Nat. Commun.">
        <title>Genome analysis of three Pneumocystis species reveals adaptation mechanisms to life exclusively in mammalian hosts.</title>
        <authorList>
            <person name="Ma L."/>
            <person name="Chen Z."/>
            <person name="Huang D.W."/>
            <person name="Kutty G."/>
            <person name="Ishihara M."/>
            <person name="Wang H."/>
            <person name="Abouelleil A."/>
            <person name="Bishop L."/>
            <person name="Davey E."/>
            <person name="Deng R."/>
            <person name="Deng X."/>
            <person name="Fan L."/>
            <person name="Fantoni G."/>
            <person name="Fitzgerald M."/>
            <person name="Gogineni E."/>
            <person name="Goldberg J.M."/>
            <person name="Handley G."/>
            <person name="Hu X."/>
            <person name="Huber C."/>
            <person name="Jiao X."/>
            <person name="Jones K."/>
            <person name="Levin J.Z."/>
            <person name="Liu Y."/>
            <person name="Macdonald P."/>
            <person name="Melnikov A."/>
            <person name="Raley C."/>
            <person name="Sassi M."/>
            <person name="Sherman B.T."/>
            <person name="Song X."/>
            <person name="Sykes S."/>
            <person name="Tran B."/>
            <person name="Walsh L."/>
            <person name="Xia Y."/>
            <person name="Yang J."/>
            <person name="Young S."/>
            <person name="Zeng Q."/>
            <person name="Zheng X."/>
            <person name="Stephens R."/>
            <person name="Nusbaum C."/>
            <person name="Birren B.W."/>
            <person name="Azadi P."/>
            <person name="Lempicki R.A."/>
            <person name="Cuomo C.A."/>
            <person name="Kovacs J.A."/>
        </authorList>
    </citation>
    <scope>NUCLEOTIDE SEQUENCE [LARGE SCALE GENOMIC DNA]</scope>
    <source>
        <strain evidence="5">B123</strain>
    </source>
</reference>
<protein>
    <recommendedName>
        <fullName evidence="6">Sepiapterin reductase</fullName>
    </recommendedName>
</protein>
<dbReference type="InterPro" id="IPR036291">
    <property type="entry name" value="NAD(P)-bd_dom_sf"/>
</dbReference>
<evidence type="ECO:0000313" key="5">
    <source>
        <dbReference type="Proteomes" id="UP000011958"/>
    </source>
</evidence>
<evidence type="ECO:0000313" key="4">
    <source>
        <dbReference type="EMBL" id="EMR09831.1"/>
    </source>
</evidence>
<dbReference type="OrthoDB" id="153074at2759"/>
<dbReference type="PANTHER" id="PTHR43008:SF8">
    <property type="entry name" value="BENZIL REDUCTASE ((S)-BENZOIN FORMING) IRC24"/>
    <property type="match status" value="1"/>
</dbReference>
<dbReference type="Pfam" id="PF00106">
    <property type="entry name" value="adh_short"/>
    <property type="match status" value="1"/>
</dbReference>
<dbReference type="HOGENOM" id="CLU_010194_2_11_1"/>
<dbReference type="InterPro" id="IPR002347">
    <property type="entry name" value="SDR_fam"/>
</dbReference>
<dbReference type="STRING" id="1069680.M7NRV7"/>
<dbReference type="AlphaFoldDB" id="M7NRV7"/>
<dbReference type="FunFam" id="3.40.50.720:FF:000281">
    <property type="entry name" value="Uncharacterized oxidoreductase YIR035C"/>
    <property type="match status" value="1"/>
</dbReference>
<dbReference type="Proteomes" id="UP000011958">
    <property type="component" value="Unassembled WGS sequence"/>
</dbReference>
<dbReference type="EMBL" id="AFWA02000009">
    <property type="protein sequence ID" value="EMR09831.1"/>
    <property type="molecule type" value="Genomic_DNA"/>
</dbReference>
<dbReference type="PANTHER" id="PTHR43008">
    <property type="entry name" value="BENZIL REDUCTASE"/>
    <property type="match status" value="1"/>
</dbReference>
<comment type="caution">
    <text evidence="4">The sequence shown here is derived from an EMBL/GenBank/DDBJ whole genome shotgun (WGS) entry which is preliminary data.</text>
</comment>
<dbReference type="GO" id="GO:0050664">
    <property type="term" value="F:oxidoreductase activity, acting on NAD(P)H, oxygen as acceptor"/>
    <property type="evidence" value="ECO:0007669"/>
    <property type="project" value="TreeGrafter"/>
</dbReference>
<dbReference type="Gene3D" id="3.40.50.720">
    <property type="entry name" value="NAD(P)-binding Rossmann-like Domain"/>
    <property type="match status" value="1"/>
</dbReference>
<evidence type="ECO:0000256" key="3">
    <source>
        <dbReference type="ARBA" id="ARBA00023002"/>
    </source>
</evidence>
<dbReference type="RefSeq" id="XP_007873992.1">
    <property type="nucleotide sequence ID" value="XM_007875801.1"/>
</dbReference>
<keyword evidence="3" id="KW-0560">Oxidoreductase</keyword>
<dbReference type="eggNOG" id="KOG1204">
    <property type="taxonomic scope" value="Eukaryota"/>
</dbReference>
<accession>M7NRV7</accession>
<gene>
    <name evidence="4" type="ORF">PNEG_02012</name>
</gene>
<dbReference type="SUPFAM" id="SSF51735">
    <property type="entry name" value="NAD(P)-binding Rossmann-fold domains"/>
    <property type="match status" value="1"/>
</dbReference>
<comment type="similarity">
    <text evidence="1">Belongs to the short-chain dehydrogenases/reductases (SDR) family.</text>
</comment>